<sequence length="144" mass="15581">MSNPEASPASPAPDEKRQPRQSRLVKAALACQRLGQFDVTIRNVSLTGVGGQGPHALQIGERITVFLPGHDAMLGTVRWVAGNRFGIETDKPIETVRLRAAHNDQLVTADSKAEFQIVPAPKISTWRPGLSRATSLPGHFGVKR</sequence>
<dbReference type="HOGENOM" id="CLU_1795242_0_0_5"/>
<gene>
    <name evidence="3" type="ORF">SKP52_17165</name>
</gene>
<dbReference type="AlphaFoldDB" id="A0A0A7PK05"/>
<dbReference type="GO" id="GO:0035438">
    <property type="term" value="F:cyclic-di-GMP binding"/>
    <property type="evidence" value="ECO:0007669"/>
    <property type="project" value="InterPro"/>
</dbReference>
<dbReference type="STRING" id="1515612.SKP52_17165"/>
<dbReference type="OrthoDB" id="7506964at2"/>
<evidence type="ECO:0000259" key="2">
    <source>
        <dbReference type="Pfam" id="PF07238"/>
    </source>
</evidence>
<feature type="region of interest" description="Disordered" evidence="1">
    <location>
        <begin position="1"/>
        <end position="22"/>
    </location>
</feature>
<evidence type="ECO:0000313" key="4">
    <source>
        <dbReference type="Proteomes" id="UP000030907"/>
    </source>
</evidence>
<dbReference type="Proteomes" id="UP000030907">
    <property type="component" value="Chromosome"/>
</dbReference>
<feature type="domain" description="PilZ" evidence="2">
    <location>
        <begin position="32"/>
        <end position="91"/>
    </location>
</feature>
<dbReference type="KEGG" id="sphk:SKP52_17165"/>
<evidence type="ECO:0000313" key="3">
    <source>
        <dbReference type="EMBL" id="AJA10304.1"/>
    </source>
</evidence>
<proteinExistence type="predicted"/>
<dbReference type="RefSeq" id="WP_039576672.1">
    <property type="nucleotide sequence ID" value="NZ_CP009122.1"/>
</dbReference>
<dbReference type="InterPro" id="IPR009875">
    <property type="entry name" value="PilZ_domain"/>
</dbReference>
<evidence type="ECO:0000256" key="1">
    <source>
        <dbReference type="SAM" id="MobiDB-lite"/>
    </source>
</evidence>
<dbReference type="EMBL" id="CP009122">
    <property type="protein sequence ID" value="AJA10304.1"/>
    <property type="molecule type" value="Genomic_DNA"/>
</dbReference>
<keyword evidence="4" id="KW-1185">Reference proteome</keyword>
<organism evidence="3 4">
    <name type="scientific">Sphingopyxis fribergensis</name>
    <dbReference type="NCBI Taxonomy" id="1515612"/>
    <lineage>
        <taxon>Bacteria</taxon>
        <taxon>Pseudomonadati</taxon>
        <taxon>Pseudomonadota</taxon>
        <taxon>Alphaproteobacteria</taxon>
        <taxon>Sphingomonadales</taxon>
        <taxon>Sphingomonadaceae</taxon>
        <taxon>Sphingopyxis</taxon>
    </lineage>
</organism>
<accession>A0A0A7PK05</accession>
<protein>
    <submittedName>
        <fullName evidence="3">Type IV pilus assembly PilZ</fullName>
    </submittedName>
</protein>
<reference evidence="3 4" key="1">
    <citation type="journal article" date="2015" name="Int. J. Syst. Evol. Microbiol.">
        <title>Description of Sphingopyxis fribergensis sp. nov. - a soil bacterium with the ability to degrade styrene and phenylacetic acid.</title>
        <authorList>
            <person name="Oelschlagel M."/>
            <person name="Ruckert C."/>
            <person name="Kalinowski J."/>
            <person name="Schmidt G."/>
            <person name="Schlomann M."/>
            <person name="Tischler D."/>
        </authorList>
    </citation>
    <scope>NUCLEOTIDE SEQUENCE [LARGE SCALE GENOMIC DNA]</scope>
    <source>
        <strain evidence="3 4">Kp5.2</strain>
    </source>
</reference>
<dbReference type="Pfam" id="PF07238">
    <property type="entry name" value="PilZ"/>
    <property type="match status" value="1"/>
</dbReference>
<name>A0A0A7PK05_9SPHN</name>